<proteinExistence type="inferred from homology"/>
<dbReference type="Pfam" id="PF02417">
    <property type="entry name" value="Chromate_transp"/>
    <property type="match status" value="2"/>
</dbReference>
<dbReference type="OrthoDB" id="8969999at2"/>
<feature type="transmembrane region" description="Helical" evidence="7">
    <location>
        <begin position="78"/>
        <end position="101"/>
    </location>
</feature>
<feature type="transmembrane region" description="Helical" evidence="7">
    <location>
        <begin position="191"/>
        <end position="210"/>
    </location>
</feature>
<dbReference type="NCBIfam" id="TIGR00937">
    <property type="entry name" value="2A51"/>
    <property type="match status" value="1"/>
</dbReference>
<accession>A0A1M5LW17</accession>
<dbReference type="EMBL" id="FQXB01000001">
    <property type="protein sequence ID" value="SHG69294.1"/>
    <property type="molecule type" value="Genomic_DNA"/>
</dbReference>
<keyword evidence="5 7" id="KW-1133">Transmembrane helix</keyword>
<dbReference type="PANTHER" id="PTHR33567:SF3">
    <property type="entry name" value="CHROMATE ION TRANSPORTER (EUROFUNG)"/>
    <property type="match status" value="1"/>
</dbReference>
<gene>
    <name evidence="8" type="ORF">SAMN05444003_0511</name>
</gene>
<dbReference type="RefSeq" id="WP_072899035.1">
    <property type="nucleotide sequence ID" value="NZ_FQXB01000001.1"/>
</dbReference>
<dbReference type="PANTHER" id="PTHR33567">
    <property type="entry name" value="CHROMATE ION TRANSPORTER (EUROFUNG)"/>
    <property type="match status" value="1"/>
</dbReference>
<dbReference type="InterPro" id="IPR014047">
    <property type="entry name" value="Chr_Tranpt_l_chain"/>
</dbReference>
<evidence type="ECO:0000313" key="9">
    <source>
        <dbReference type="Proteomes" id="UP000184074"/>
    </source>
</evidence>
<keyword evidence="9" id="KW-1185">Reference proteome</keyword>
<evidence type="ECO:0000256" key="7">
    <source>
        <dbReference type="SAM" id="Phobius"/>
    </source>
</evidence>
<comment type="similarity">
    <text evidence="2">Belongs to the chromate ion transporter (CHR) (TC 2.A.51) family.</text>
</comment>
<sequence length="415" mass="44033">MPSYADLFRIFGRIGLQSFGGPAAQIALMHKELVENRDWLTEEEFLRALSFCMLLPGPEAMQLATYSGWQQRGITGGLIAGGLFVLPGAIVIAMLAIAYGTFGNQPWAQSLFLGIQAAVVVIVVDALRKVSQKALTGPLAFVIAALSFFSLYVFALPFPLVIAVAACIGWFGFKTLPPNGQVKPVSRKGVLPVIVISGLIWALPLVLAIALDANFLTEIGLFFSKLAVVSFGGAYAVLAYMTQVVVTDFGWLAPNEMLDALGLAETTPGPLILVTQFVAILAGLSEGGIGIAIAAGLMTLWVTFVPCFIWIFAGAPYIEWLSGQPRLQAALKGITAAVVGVIANLSLWFAVQVFFDDVTIGPFNVLSPNLSSINIAAVMVAVLAAVILLFAKQPLWRVLILCSLASFGLGWAIGA</sequence>
<dbReference type="GO" id="GO:0015109">
    <property type="term" value="F:chromate transmembrane transporter activity"/>
    <property type="evidence" value="ECO:0007669"/>
    <property type="project" value="InterPro"/>
</dbReference>
<feature type="transmembrane region" description="Helical" evidence="7">
    <location>
        <begin position="371"/>
        <end position="391"/>
    </location>
</feature>
<feature type="transmembrane region" description="Helical" evidence="7">
    <location>
        <begin position="291"/>
        <end position="318"/>
    </location>
</feature>
<evidence type="ECO:0000256" key="3">
    <source>
        <dbReference type="ARBA" id="ARBA00022475"/>
    </source>
</evidence>
<dbReference type="GO" id="GO:0005886">
    <property type="term" value="C:plasma membrane"/>
    <property type="evidence" value="ECO:0007669"/>
    <property type="project" value="UniProtKB-SubCell"/>
</dbReference>
<evidence type="ECO:0000256" key="2">
    <source>
        <dbReference type="ARBA" id="ARBA00005262"/>
    </source>
</evidence>
<organism evidence="8 9">
    <name type="scientific">Cognatiyoonia sediminum</name>
    <dbReference type="NCBI Taxonomy" id="1508389"/>
    <lineage>
        <taxon>Bacteria</taxon>
        <taxon>Pseudomonadati</taxon>
        <taxon>Pseudomonadota</taxon>
        <taxon>Alphaproteobacteria</taxon>
        <taxon>Rhodobacterales</taxon>
        <taxon>Paracoccaceae</taxon>
        <taxon>Cognatiyoonia</taxon>
    </lineage>
</organism>
<dbReference type="STRING" id="1508389.SAMN05444003_0511"/>
<name>A0A1M5LW17_9RHOB</name>
<evidence type="ECO:0000256" key="4">
    <source>
        <dbReference type="ARBA" id="ARBA00022692"/>
    </source>
</evidence>
<protein>
    <submittedName>
        <fullName evidence="8">Chromate transporter</fullName>
    </submittedName>
</protein>
<dbReference type="AlphaFoldDB" id="A0A1M5LW17"/>
<evidence type="ECO:0000256" key="6">
    <source>
        <dbReference type="ARBA" id="ARBA00023136"/>
    </source>
</evidence>
<evidence type="ECO:0000256" key="1">
    <source>
        <dbReference type="ARBA" id="ARBA00004651"/>
    </source>
</evidence>
<keyword evidence="4 7" id="KW-0812">Transmembrane</keyword>
<reference evidence="8 9" key="1">
    <citation type="submission" date="2016-11" db="EMBL/GenBank/DDBJ databases">
        <authorList>
            <person name="Jaros S."/>
            <person name="Januszkiewicz K."/>
            <person name="Wedrychowicz H."/>
        </authorList>
    </citation>
    <scope>NUCLEOTIDE SEQUENCE [LARGE SCALE GENOMIC DNA]</scope>
    <source>
        <strain evidence="8 9">DSM 28715</strain>
    </source>
</reference>
<keyword evidence="6 7" id="KW-0472">Membrane</keyword>
<feature type="transmembrane region" description="Helical" evidence="7">
    <location>
        <begin position="139"/>
        <end position="171"/>
    </location>
</feature>
<feature type="transmembrane region" description="Helical" evidence="7">
    <location>
        <begin position="330"/>
        <end position="351"/>
    </location>
</feature>
<dbReference type="PIRSF" id="PIRSF004810">
    <property type="entry name" value="ChrA"/>
    <property type="match status" value="1"/>
</dbReference>
<evidence type="ECO:0000256" key="5">
    <source>
        <dbReference type="ARBA" id="ARBA00022989"/>
    </source>
</evidence>
<comment type="subcellular location">
    <subcellularLocation>
        <location evidence="1">Cell membrane</location>
        <topology evidence="1">Multi-pass membrane protein</topology>
    </subcellularLocation>
</comment>
<keyword evidence="3" id="KW-1003">Cell membrane</keyword>
<feature type="transmembrane region" description="Helical" evidence="7">
    <location>
        <begin position="107"/>
        <end position="127"/>
    </location>
</feature>
<dbReference type="InterPro" id="IPR003370">
    <property type="entry name" value="Chromate_transpt"/>
</dbReference>
<evidence type="ECO:0000313" key="8">
    <source>
        <dbReference type="EMBL" id="SHG69294.1"/>
    </source>
</evidence>
<dbReference type="Proteomes" id="UP000184074">
    <property type="component" value="Unassembled WGS sequence"/>
</dbReference>
<feature type="transmembrane region" description="Helical" evidence="7">
    <location>
        <begin position="398"/>
        <end position="414"/>
    </location>
</feature>